<dbReference type="Proteomes" id="UP000282674">
    <property type="component" value="Unassembled WGS sequence"/>
</dbReference>
<evidence type="ECO:0000256" key="1">
    <source>
        <dbReference type="ARBA" id="ARBA00001933"/>
    </source>
</evidence>
<dbReference type="Gene3D" id="3.90.1150.10">
    <property type="entry name" value="Aspartate Aminotransferase, domain 1"/>
    <property type="match status" value="1"/>
</dbReference>
<evidence type="ECO:0000256" key="4">
    <source>
        <dbReference type="ARBA" id="ARBA00022898"/>
    </source>
</evidence>
<comment type="caution">
    <text evidence="8">The sequence shown here is derived from an EMBL/GenBank/DDBJ whole genome shotgun (WGS) entry which is preliminary data.</text>
</comment>
<keyword evidence="2 8" id="KW-0032">Aminotransferase</keyword>
<reference evidence="8 9" key="1">
    <citation type="submission" date="2018-10" db="EMBL/GenBank/DDBJ databases">
        <title>Isolation from soil.</title>
        <authorList>
            <person name="Hu J."/>
        </authorList>
    </citation>
    <scope>NUCLEOTIDE SEQUENCE [LARGE SCALE GENOMIC DNA]</scope>
    <source>
        <strain evidence="8 9">NEAU-Ht49</strain>
    </source>
</reference>
<evidence type="ECO:0000256" key="2">
    <source>
        <dbReference type="ARBA" id="ARBA00022576"/>
    </source>
</evidence>
<dbReference type="PANTHER" id="PTHR42778:SF1">
    <property type="entry name" value="2-AMINOETHYLPHOSPHONATE--PYRUVATE TRANSAMINASE"/>
    <property type="match status" value="1"/>
</dbReference>
<dbReference type="InterPro" id="IPR000192">
    <property type="entry name" value="Aminotrans_V_dom"/>
</dbReference>
<feature type="binding site" evidence="5">
    <location>
        <position position="365"/>
    </location>
    <ligand>
        <name>substrate</name>
    </ligand>
</feature>
<name>A0A3M2LUJ8_9ACTN</name>
<feature type="domain" description="Aminotransferase class V" evidence="7">
    <location>
        <begin position="53"/>
        <end position="356"/>
    </location>
</feature>
<evidence type="ECO:0000256" key="3">
    <source>
        <dbReference type="ARBA" id="ARBA00022679"/>
    </source>
</evidence>
<dbReference type="AlphaFoldDB" id="A0A3M2LUJ8"/>
<accession>A0A3M2LUJ8</accession>
<evidence type="ECO:0000259" key="7">
    <source>
        <dbReference type="Pfam" id="PF00266"/>
    </source>
</evidence>
<gene>
    <name evidence="8" type="ORF">EBO15_27330</name>
</gene>
<proteinExistence type="predicted"/>
<dbReference type="InterPro" id="IPR015422">
    <property type="entry name" value="PyrdxlP-dep_Trfase_small"/>
</dbReference>
<protein>
    <submittedName>
        <fullName evidence="8">Alanine--glyoxylate aminotransferase family protein</fullName>
    </submittedName>
</protein>
<dbReference type="PIRSF" id="PIRSF000524">
    <property type="entry name" value="SPT"/>
    <property type="match status" value="1"/>
</dbReference>
<dbReference type="InterPro" id="IPR015424">
    <property type="entry name" value="PyrdxlP-dep_Trfase"/>
</dbReference>
<dbReference type="EMBL" id="RFFG01000057">
    <property type="protein sequence ID" value="RMI40213.1"/>
    <property type="molecule type" value="Genomic_DNA"/>
</dbReference>
<evidence type="ECO:0000313" key="9">
    <source>
        <dbReference type="Proteomes" id="UP000282674"/>
    </source>
</evidence>
<organism evidence="8 9">
    <name type="scientific">Actinomadura harenae</name>
    <dbReference type="NCBI Taxonomy" id="2483351"/>
    <lineage>
        <taxon>Bacteria</taxon>
        <taxon>Bacillati</taxon>
        <taxon>Actinomycetota</taxon>
        <taxon>Actinomycetes</taxon>
        <taxon>Streptosporangiales</taxon>
        <taxon>Thermomonosporaceae</taxon>
        <taxon>Actinomadura</taxon>
    </lineage>
</organism>
<evidence type="ECO:0000256" key="5">
    <source>
        <dbReference type="PIRSR" id="PIRSR000524-1"/>
    </source>
</evidence>
<dbReference type="InterPro" id="IPR015421">
    <property type="entry name" value="PyrdxlP-dep_Trfase_major"/>
</dbReference>
<keyword evidence="3 8" id="KW-0808">Transferase</keyword>
<keyword evidence="4 6" id="KW-0663">Pyridoxal phosphate</keyword>
<evidence type="ECO:0000256" key="6">
    <source>
        <dbReference type="PIRSR" id="PIRSR000524-50"/>
    </source>
</evidence>
<comment type="cofactor">
    <cofactor evidence="1 6">
        <name>pyridoxal 5'-phosphate</name>
        <dbReference type="ChEBI" id="CHEBI:597326"/>
    </cofactor>
</comment>
<feature type="modified residue" description="N6-(pyridoxal phosphate)lysine" evidence="6">
    <location>
        <position position="221"/>
    </location>
</feature>
<dbReference type="Gene3D" id="3.40.640.10">
    <property type="entry name" value="Type I PLP-dependent aspartate aminotransferase-like (Major domain)"/>
    <property type="match status" value="1"/>
</dbReference>
<dbReference type="PANTHER" id="PTHR42778">
    <property type="entry name" value="2-AMINOETHYLPHOSPHONATE--PYRUVATE TRANSAMINASE"/>
    <property type="match status" value="1"/>
</dbReference>
<evidence type="ECO:0000313" key="8">
    <source>
        <dbReference type="EMBL" id="RMI40213.1"/>
    </source>
</evidence>
<keyword evidence="9" id="KW-1185">Reference proteome</keyword>
<dbReference type="InterPro" id="IPR024169">
    <property type="entry name" value="SP_NH2Trfase/AEP_transaminase"/>
</dbReference>
<dbReference type="GO" id="GO:0008483">
    <property type="term" value="F:transaminase activity"/>
    <property type="evidence" value="ECO:0007669"/>
    <property type="project" value="UniProtKB-KW"/>
</dbReference>
<sequence length="393" mass="42193">MGYGGHAETGAGRLFGAWLASGDVDDELILLNPGPACTSQRVKDALLRGDLCHREPEFGELLARIRTDLPRALGLTSHEALLVTGSGTSAMEMAVISSVREGREILVVDNGVYGDRLLRIARANGITAHAVRPDGDDLTRWTTPVDPEAVRAALAEHPGVDAVAVVHHETTTGLINPVKAIGEIVAGTDALLVVDAISATGNEDQDLGEIGADIVCGTANKGLHGQPGVSFVLCSPKAVERVQEVPERSLYLNAASYLKGQRSGNVPFTPAVQVCYALDEALQEYFEQGGFAGRTRLYRERAELVRSGFARLGLDVLVRPDLRSNSVTMLHLPDAVPYDRLHDELKRRGYVIYAGQGSLSSRFFRICTMGEIPWHRLEELEGALAASVSAARA</sequence>
<dbReference type="Pfam" id="PF00266">
    <property type="entry name" value="Aminotran_5"/>
    <property type="match status" value="1"/>
</dbReference>
<dbReference type="SUPFAM" id="SSF53383">
    <property type="entry name" value="PLP-dependent transferases"/>
    <property type="match status" value="1"/>
</dbReference>